<evidence type="ECO:0000313" key="4">
    <source>
        <dbReference type="EMBL" id="GAI72543.1"/>
    </source>
</evidence>
<feature type="non-terminal residue" evidence="4">
    <location>
        <position position="1"/>
    </location>
</feature>
<comment type="similarity">
    <text evidence="1">Belongs to the nitroreductase family.</text>
</comment>
<dbReference type="InterPro" id="IPR029479">
    <property type="entry name" value="Nitroreductase"/>
</dbReference>
<dbReference type="GO" id="GO:0016491">
    <property type="term" value="F:oxidoreductase activity"/>
    <property type="evidence" value="ECO:0007669"/>
    <property type="project" value="UniProtKB-KW"/>
</dbReference>
<dbReference type="Pfam" id="PF00881">
    <property type="entry name" value="Nitroreductase"/>
    <property type="match status" value="1"/>
</dbReference>
<name>X1QWA9_9ZZZZ</name>
<feature type="domain" description="Nitroreductase" evidence="3">
    <location>
        <begin position="1"/>
        <end position="150"/>
    </location>
</feature>
<evidence type="ECO:0000256" key="1">
    <source>
        <dbReference type="ARBA" id="ARBA00007118"/>
    </source>
</evidence>
<accession>X1QWA9</accession>
<dbReference type="InterPro" id="IPR000415">
    <property type="entry name" value="Nitroreductase-like"/>
</dbReference>
<dbReference type="PANTHER" id="PTHR43673">
    <property type="entry name" value="NAD(P)H NITROREDUCTASE YDGI-RELATED"/>
    <property type="match status" value="1"/>
</dbReference>
<evidence type="ECO:0000256" key="2">
    <source>
        <dbReference type="ARBA" id="ARBA00023002"/>
    </source>
</evidence>
<dbReference type="EMBL" id="BARW01001234">
    <property type="protein sequence ID" value="GAI72543.1"/>
    <property type="molecule type" value="Genomic_DNA"/>
</dbReference>
<organism evidence="4">
    <name type="scientific">marine sediment metagenome</name>
    <dbReference type="NCBI Taxonomy" id="412755"/>
    <lineage>
        <taxon>unclassified sequences</taxon>
        <taxon>metagenomes</taxon>
        <taxon>ecological metagenomes</taxon>
    </lineage>
</organism>
<evidence type="ECO:0000259" key="3">
    <source>
        <dbReference type="Pfam" id="PF00881"/>
    </source>
</evidence>
<dbReference type="Gene3D" id="3.40.109.10">
    <property type="entry name" value="NADH Oxidase"/>
    <property type="match status" value="1"/>
</dbReference>
<comment type="caution">
    <text evidence="4">The sequence shown here is derived from an EMBL/GenBank/DDBJ whole genome shotgun (WGS) entry which is preliminary data.</text>
</comment>
<dbReference type="AlphaFoldDB" id="X1QWA9"/>
<keyword evidence="2" id="KW-0560">Oxidoreductase</keyword>
<protein>
    <recommendedName>
        <fullName evidence="3">Nitroreductase domain-containing protein</fullName>
    </recommendedName>
</protein>
<dbReference type="PANTHER" id="PTHR43673:SF10">
    <property type="entry name" value="NADH DEHYDROGENASE_NAD(P)H NITROREDUCTASE XCC3605-RELATED"/>
    <property type="match status" value="1"/>
</dbReference>
<gene>
    <name evidence="4" type="ORF">S12H4_04127</name>
</gene>
<dbReference type="SUPFAM" id="SSF55469">
    <property type="entry name" value="FMN-dependent nitroreductase-like"/>
    <property type="match status" value="1"/>
</dbReference>
<sequence length="168" mass="19174">ARLAPSGCNAQPWRFRVVKDIDTKLQLAQAAYNQKFISEAPVVLVVCANIKQYLDKSVSGIHDLGKIGAVKNEIVEIIEDRVEKLRYLKVREIGPLIAANVAIAIEHIVLRALDFDLGTCWVRLFDWQKVKEMFDWDDDIYVVALLPIGYPNESPEQRKRLSLQEIMI</sequence>
<proteinExistence type="inferred from homology"/>
<reference evidence="4" key="1">
    <citation type="journal article" date="2014" name="Front. Microbiol.">
        <title>High frequency of phylogenetically diverse reductive dehalogenase-homologous genes in deep subseafloor sedimentary metagenomes.</title>
        <authorList>
            <person name="Kawai M."/>
            <person name="Futagami T."/>
            <person name="Toyoda A."/>
            <person name="Takaki Y."/>
            <person name="Nishi S."/>
            <person name="Hori S."/>
            <person name="Arai W."/>
            <person name="Tsubouchi T."/>
            <person name="Morono Y."/>
            <person name="Uchiyama I."/>
            <person name="Ito T."/>
            <person name="Fujiyama A."/>
            <person name="Inagaki F."/>
            <person name="Takami H."/>
        </authorList>
    </citation>
    <scope>NUCLEOTIDE SEQUENCE</scope>
    <source>
        <strain evidence="4">Expedition CK06-06</strain>
    </source>
</reference>